<dbReference type="AlphaFoldDB" id="A0A8J6H9W1"/>
<evidence type="ECO:0000256" key="3">
    <source>
        <dbReference type="ARBA" id="ARBA00023273"/>
    </source>
</evidence>
<feature type="compositionally biased region" description="Basic and acidic residues" evidence="5">
    <location>
        <begin position="383"/>
        <end position="403"/>
    </location>
</feature>
<dbReference type="Pfam" id="PF13870">
    <property type="entry name" value="CCDC113_CCDC96_CC"/>
    <property type="match status" value="1"/>
</dbReference>
<feature type="region of interest" description="Disordered" evidence="5">
    <location>
        <begin position="218"/>
        <end position="255"/>
    </location>
</feature>
<dbReference type="GO" id="GO:0060271">
    <property type="term" value="P:cilium assembly"/>
    <property type="evidence" value="ECO:0007669"/>
    <property type="project" value="TreeGrafter"/>
</dbReference>
<reference evidence="7" key="2">
    <citation type="submission" date="2021-08" db="EMBL/GenBank/DDBJ databases">
        <authorList>
            <person name="Eriksson T."/>
        </authorList>
    </citation>
    <scope>NUCLEOTIDE SEQUENCE</scope>
    <source>
        <strain evidence="7">Stoneville</strain>
        <tissue evidence="7">Whole head</tissue>
    </source>
</reference>
<sequence length="864" mass="98492">MAENSDSVTKLADRESRQDSVFQNVSENQNFETADEPRLSGHGIAEENLESTIPRVDVELAEQNVNKEKKVSYTPSTSLGSKRSADANVTPESIGRQSQGLEEHVEISPTSDEPETTTSVINEALSQDMNATAASLKSAEGAISSNMVGSLSSKTEGDHESVKHDASVRQSQGFEEHQEIPPSSDEPETTASVINDALSQDMNITQVSLKSVEGAISSNMAGSRSSKTDVDHESVKHDSSVGLSKEVDEHLEQEPGATESLMSEIFSHDMNATVLSLKSVEGVVSPKIGGSHSSKLDADHESVEHQRSSSGTLKETSEDERRPSQDSKRHVRLSLESEIHLFQSDDELMTELEMLAEEEAHHEEIPDLEHLFDLDEVKRKSELHTLGDQVTRDQEKAQEEGKPEQPGSPSVSLKSIKSILANRKSGSVHISEDFLLEHRPTTISPRITLSNIDIDRREKSLDMATIAEEEEEVEKPEEVAKVQEERSKESIDRKMYYELYQLWKTQNNEHKVKNNYLQTRLAAYYMRRKMFYVLREASVELAEIQFKYEYQLEDLERLIESSDRDKEMNLSEVAHLTNKRDSKVIELNEKFDRLQHAELEHGKSLTFERTGKLAMDKVVERFVRRQKSQTSLLMKLRLTYIKLRNKITEKTIALDKLDYLGPGYRIMDYVQLKSDNKNLYDKLEEKENELTKLRKTCQNTMQILAHNREKAAVMDLDIGKSKEDLEALDMEQADAREQVHYLKRERDALRRDIKELRLEYGLLTHPKMLRDMESAIGEIDAIKSDIEYLEAGYREKSKQIIAVRRNMEHFQQKKLRDEQRKERQQRVSVTSSMSWSVADQPPPENPVAPYDAVPMVVKRVKINQ</sequence>
<evidence type="ECO:0000313" key="8">
    <source>
        <dbReference type="Proteomes" id="UP000719412"/>
    </source>
</evidence>
<feature type="region of interest" description="Disordered" evidence="5">
    <location>
        <begin position="148"/>
        <end position="189"/>
    </location>
</feature>
<feature type="compositionally biased region" description="Basic and acidic residues" evidence="5">
    <location>
        <begin position="155"/>
        <end position="167"/>
    </location>
</feature>
<dbReference type="EMBL" id="JABDTM020027496">
    <property type="protein sequence ID" value="KAH0810416.1"/>
    <property type="molecule type" value="Genomic_DNA"/>
</dbReference>
<feature type="region of interest" description="Disordered" evidence="5">
    <location>
        <begin position="62"/>
        <end position="117"/>
    </location>
</feature>
<dbReference type="InterPro" id="IPR051885">
    <property type="entry name" value="CC_CF"/>
</dbReference>
<evidence type="ECO:0000256" key="1">
    <source>
        <dbReference type="ARBA" id="ARBA00004138"/>
    </source>
</evidence>
<keyword evidence="2 4" id="KW-0175">Coiled coil</keyword>
<keyword evidence="8" id="KW-1185">Reference proteome</keyword>
<keyword evidence="3" id="KW-0966">Cell projection</keyword>
<reference evidence="7" key="1">
    <citation type="journal article" date="2020" name="J Insects Food Feed">
        <title>The yellow mealworm (Tenebrio molitor) genome: a resource for the emerging insects as food and feed industry.</title>
        <authorList>
            <person name="Eriksson T."/>
            <person name="Andere A."/>
            <person name="Kelstrup H."/>
            <person name="Emery V."/>
            <person name="Picard C."/>
        </authorList>
    </citation>
    <scope>NUCLEOTIDE SEQUENCE</scope>
    <source>
        <strain evidence="7">Stoneville</strain>
        <tissue evidence="7">Whole head</tissue>
    </source>
</reference>
<dbReference type="PANTHER" id="PTHR15654">
    <property type="entry name" value="COILED-COIL DOMAIN-CONTAINING PROTEIN 113-RELATED"/>
    <property type="match status" value="1"/>
</dbReference>
<dbReference type="InterPro" id="IPR025254">
    <property type="entry name" value="CCDC113/CCDC96_CC"/>
</dbReference>
<comment type="subcellular location">
    <subcellularLocation>
        <location evidence="1">Cell projection</location>
        <location evidence="1">Cilium</location>
    </subcellularLocation>
</comment>
<gene>
    <name evidence="7" type="ORF">GEV33_012374</name>
</gene>
<evidence type="ECO:0000313" key="7">
    <source>
        <dbReference type="EMBL" id="KAH0810416.1"/>
    </source>
</evidence>
<feature type="region of interest" description="Disordered" evidence="5">
    <location>
        <begin position="1"/>
        <end position="42"/>
    </location>
</feature>
<dbReference type="PANTHER" id="PTHR15654:SF1">
    <property type="entry name" value="COILED-COIL DOMAIN-CONTAINING PROTEIN 96"/>
    <property type="match status" value="1"/>
</dbReference>
<feature type="compositionally biased region" description="Low complexity" evidence="5">
    <location>
        <begin position="108"/>
        <end position="117"/>
    </location>
</feature>
<feature type="region of interest" description="Disordered" evidence="5">
    <location>
        <begin position="288"/>
        <end position="332"/>
    </location>
</feature>
<name>A0A8J6H9W1_TENMO</name>
<feature type="domain" description="CCDC113/CCDC96 coiled-coil" evidence="6">
    <location>
        <begin position="628"/>
        <end position="800"/>
    </location>
</feature>
<protein>
    <recommendedName>
        <fullName evidence="6">CCDC113/CCDC96 coiled-coil domain-containing protein</fullName>
    </recommendedName>
</protein>
<feature type="compositionally biased region" description="Basic and acidic residues" evidence="5">
    <location>
        <begin position="226"/>
        <end position="253"/>
    </location>
</feature>
<organism evidence="7 8">
    <name type="scientific">Tenebrio molitor</name>
    <name type="common">Yellow mealworm beetle</name>
    <dbReference type="NCBI Taxonomy" id="7067"/>
    <lineage>
        <taxon>Eukaryota</taxon>
        <taxon>Metazoa</taxon>
        <taxon>Ecdysozoa</taxon>
        <taxon>Arthropoda</taxon>
        <taxon>Hexapoda</taxon>
        <taxon>Insecta</taxon>
        <taxon>Pterygota</taxon>
        <taxon>Neoptera</taxon>
        <taxon>Endopterygota</taxon>
        <taxon>Coleoptera</taxon>
        <taxon>Polyphaga</taxon>
        <taxon>Cucujiformia</taxon>
        <taxon>Tenebrionidae</taxon>
        <taxon>Tenebrio</taxon>
    </lineage>
</organism>
<evidence type="ECO:0000256" key="2">
    <source>
        <dbReference type="ARBA" id="ARBA00023054"/>
    </source>
</evidence>
<comment type="caution">
    <text evidence="7">The sequence shown here is derived from an EMBL/GenBank/DDBJ whole genome shotgun (WGS) entry which is preliminary data.</text>
</comment>
<feature type="region of interest" description="Disordered" evidence="5">
    <location>
        <begin position="812"/>
        <end position="850"/>
    </location>
</feature>
<feature type="region of interest" description="Disordered" evidence="5">
    <location>
        <begin position="383"/>
        <end position="412"/>
    </location>
</feature>
<proteinExistence type="predicted"/>
<accession>A0A8J6H9W1</accession>
<dbReference type="Proteomes" id="UP000719412">
    <property type="component" value="Unassembled WGS sequence"/>
</dbReference>
<feature type="compositionally biased region" description="Basic and acidic residues" evidence="5">
    <location>
        <begin position="812"/>
        <end position="825"/>
    </location>
</feature>
<feature type="compositionally biased region" description="Polar residues" evidence="5">
    <location>
        <begin position="826"/>
        <end position="837"/>
    </location>
</feature>
<feature type="compositionally biased region" description="Basic and acidic residues" evidence="5">
    <location>
        <begin position="315"/>
        <end position="332"/>
    </location>
</feature>
<feature type="compositionally biased region" description="Basic and acidic residues" evidence="5">
    <location>
        <begin position="294"/>
        <end position="307"/>
    </location>
</feature>
<feature type="coiled-coil region" evidence="4">
    <location>
        <begin position="669"/>
        <end position="759"/>
    </location>
</feature>
<evidence type="ECO:0000256" key="5">
    <source>
        <dbReference type="SAM" id="MobiDB-lite"/>
    </source>
</evidence>
<evidence type="ECO:0000259" key="6">
    <source>
        <dbReference type="Pfam" id="PF13870"/>
    </source>
</evidence>
<evidence type="ECO:0000256" key="4">
    <source>
        <dbReference type="SAM" id="Coils"/>
    </source>
</evidence>
<dbReference type="GO" id="GO:0036064">
    <property type="term" value="C:ciliary basal body"/>
    <property type="evidence" value="ECO:0007669"/>
    <property type="project" value="TreeGrafter"/>
</dbReference>
<feature type="compositionally biased region" description="Polar residues" evidence="5">
    <location>
        <begin position="19"/>
        <end position="32"/>
    </location>
</feature>
<dbReference type="GO" id="GO:0005930">
    <property type="term" value="C:axoneme"/>
    <property type="evidence" value="ECO:0007669"/>
    <property type="project" value="TreeGrafter"/>
</dbReference>